<keyword evidence="5" id="KW-1185">Reference proteome</keyword>
<gene>
    <name evidence="4" type="ORF">P0Y55_17665</name>
</gene>
<feature type="compositionally biased region" description="Basic and acidic residues" evidence="1">
    <location>
        <begin position="50"/>
        <end position="59"/>
    </location>
</feature>
<dbReference type="Proteomes" id="UP001178662">
    <property type="component" value="Chromosome"/>
</dbReference>
<evidence type="ECO:0000313" key="5">
    <source>
        <dbReference type="Proteomes" id="UP001178662"/>
    </source>
</evidence>
<evidence type="ECO:0000256" key="2">
    <source>
        <dbReference type="SAM" id="SignalP"/>
    </source>
</evidence>
<evidence type="ECO:0000259" key="3">
    <source>
        <dbReference type="Pfam" id="PF14478"/>
    </source>
</evidence>
<name>A0AA95JAG9_9BACL</name>
<sequence>MSKFVKLLVVLVVSIMIAGCGKGTTSGEVMNEPVQTPSTAPNEILSDSELLSKDDRAEGGKAANLSEGDNETKSSDVDTQGRGDRTGESGDTAHLSEGDSETKSGNAATATPSTPHPAPPAASPKAEDSTRQTVTFSIVGNEEWGVILTPELLQLSEGDTVASVLIRAAKSHRLAFDIRGSGSLSYISGIDGLFEFDDGPTSGWKFDVNGVTSSIGAGSYELQPGDQVKWYYVSEDSLSPEEEGPQ</sequence>
<keyword evidence="2" id="KW-0732">Signal</keyword>
<feature type="signal peptide" evidence="2">
    <location>
        <begin position="1"/>
        <end position="18"/>
    </location>
</feature>
<dbReference type="Pfam" id="PF14478">
    <property type="entry name" value="DUF4430"/>
    <property type="match status" value="1"/>
</dbReference>
<dbReference type="AlphaFoldDB" id="A0AA95JAG9"/>
<reference evidence="4" key="1">
    <citation type="submission" date="2023-03" db="EMBL/GenBank/DDBJ databases">
        <title>Andean soil-derived lignocellulolytic bacterial consortium as a source of novel taxa and putative plastic-active enzymes.</title>
        <authorList>
            <person name="Diaz-Garcia L."/>
            <person name="Chuvochina M."/>
            <person name="Feuerriegel G."/>
            <person name="Bunk B."/>
            <person name="Sproer C."/>
            <person name="Streit W.R."/>
            <person name="Rodriguez L.M."/>
            <person name="Overmann J."/>
            <person name="Jimenez D.J."/>
        </authorList>
    </citation>
    <scope>NUCLEOTIDE SEQUENCE</scope>
    <source>
        <strain evidence="4">MAG 2441</strain>
    </source>
</reference>
<dbReference type="EMBL" id="CP119317">
    <property type="protein sequence ID" value="WEK54338.1"/>
    <property type="molecule type" value="Genomic_DNA"/>
</dbReference>
<feature type="domain" description="Transcobalamin-like C-terminal" evidence="3">
    <location>
        <begin position="158"/>
        <end position="233"/>
    </location>
</feature>
<feature type="region of interest" description="Disordered" evidence="1">
    <location>
        <begin position="21"/>
        <end position="131"/>
    </location>
</feature>
<organism evidence="4 5">
    <name type="scientific">Candidatus Cohnella colombiensis</name>
    <dbReference type="NCBI Taxonomy" id="3121368"/>
    <lineage>
        <taxon>Bacteria</taxon>
        <taxon>Bacillati</taxon>
        <taxon>Bacillota</taxon>
        <taxon>Bacilli</taxon>
        <taxon>Bacillales</taxon>
        <taxon>Paenibacillaceae</taxon>
        <taxon>Cohnella</taxon>
    </lineage>
</organism>
<evidence type="ECO:0000256" key="1">
    <source>
        <dbReference type="SAM" id="MobiDB-lite"/>
    </source>
</evidence>
<dbReference type="Gene3D" id="2.170.130.30">
    <property type="match status" value="1"/>
</dbReference>
<accession>A0AA95JAG9</accession>
<dbReference type="InterPro" id="IPR027954">
    <property type="entry name" value="Transcobalamin-like_C"/>
</dbReference>
<feature type="compositionally biased region" description="Basic and acidic residues" evidence="1">
    <location>
        <begin position="70"/>
        <end position="88"/>
    </location>
</feature>
<evidence type="ECO:0000313" key="4">
    <source>
        <dbReference type="EMBL" id="WEK54338.1"/>
    </source>
</evidence>
<protein>
    <submittedName>
        <fullName evidence="4">DUF4430 domain-containing protein</fullName>
    </submittedName>
</protein>
<dbReference type="PROSITE" id="PS51257">
    <property type="entry name" value="PROKAR_LIPOPROTEIN"/>
    <property type="match status" value="1"/>
</dbReference>
<feature type="chain" id="PRO_5041734895" evidence="2">
    <location>
        <begin position="19"/>
        <end position="246"/>
    </location>
</feature>
<proteinExistence type="predicted"/>
<feature type="compositionally biased region" description="Polar residues" evidence="1">
    <location>
        <begin position="23"/>
        <end position="41"/>
    </location>
</feature>